<feature type="compositionally biased region" description="Acidic residues" evidence="1">
    <location>
        <begin position="42"/>
        <end position="58"/>
    </location>
</feature>
<gene>
    <name evidence="2" type="ORF">F53441_4059</name>
</gene>
<dbReference type="PANTHER" id="PTHR13389">
    <property type="entry name" value="PUMILIO HOMOLOG 3"/>
    <property type="match status" value="1"/>
</dbReference>
<dbReference type="GO" id="GO:0006417">
    <property type="term" value="P:regulation of translation"/>
    <property type="evidence" value="ECO:0007669"/>
    <property type="project" value="TreeGrafter"/>
</dbReference>
<dbReference type="EMBL" id="JAADJG010000159">
    <property type="protein sequence ID" value="KAF4453252.1"/>
    <property type="molecule type" value="Genomic_DNA"/>
</dbReference>
<protein>
    <submittedName>
        <fullName evidence="2">Uncharacterized protein</fullName>
    </submittedName>
</protein>
<dbReference type="GO" id="GO:0005730">
    <property type="term" value="C:nucleolus"/>
    <property type="evidence" value="ECO:0007669"/>
    <property type="project" value="TreeGrafter"/>
</dbReference>
<sequence length="156" mass="17505">MATKTAAVGNKRKSAPGGKVKTDSKVKKARLDETKVRKQPVEEPEDDDMDDVSDEEDGGAGLSEEAPQKSSNGARNGKTFERGQTSRESHAKQKQLAQERKAAKPLADELQRTKKLWERLRRKSHVPKEERQTLVDELFTIITGRIKDFVLKHDAV</sequence>
<feature type="compositionally biased region" description="Basic and acidic residues" evidence="1">
    <location>
        <begin position="20"/>
        <end position="41"/>
    </location>
</feature>
<evidence type="ECO:0000313" key="2">
    <source>
        <dbReference type="EMBL" id="KAF4453252.1"/>
    </source>
</evidence>
<reference evidence="2" key="1">
    <citation type="submission" date="2020-01" db="EMBL/GenBank/DDBJ databases">
        <title>Identification and distribution of gene clusters putatively required for synthesis of sphingolipid metabolism inhibitors in phylogenetically diverse species of the filamentous fungus Fusarium.</title>
        <authorList>
            <person name="Kim H.-S."/>
            <person name="Busman M."/>
            <person name="Brown D.W."/>
            <person name="Divon H."/>
            <person name="Uhlig S."/>
            <person name="Proctor R.H."/>
        </authorList>
    </citation>
    <scope>NUCLEOTIDE SEQUENCE</scope>
    <source>
        <strain evidence="2">NRRL 53441</strain>
    </source>
</reference>
<name>A0A8H4KN11_9HYPO</name>
<accession>A0A8H4KN11</accession>
<dbReference type="Proteomes" id="UP000605986">
    <property type="component" value="Unassembled WGS sequence"/>
</dbReference>
<proteinExistence type="predicted"/>
<feature type="region of interest" description="Disordered" evidence="1">
    <location>
        <begin position="1"/>
        <end position="115"/>
    </location>
</feature>
<comment type="caution">
    <text evidence="2">The sequence shown here is derived from an EMBL/GenBank/DDBJ whole genome shotgun (WGS) entry which is preliminary data.</text>
</comment>
<feature type="compositionally biased region" description="Basic and acidic residues" evidence="1">
    <location>
        <begin position="78"/>
        <end position="115"/>
    </location>
</feature>
<dbReference type="InterPro" id="IPR040059">
    <property type="entry name" value="PUM3"/>
</dbReference>
<feature type="non-terminal residue" evidence="2">
    <location>
        <position position="156"/>
    </location>
</feature>
<evidence type="ECO:0000256" key="1">
    <source>
        <dbReference type="SAM" id="MobiDB-lite"/>
    </source>
</evidence>
<organism evidence="2 3">
    <name type="scientific">Fusarium austroafricanum</name>
    <dbReference type="NCBI Taxonomy" id="2364996"/>
    <lineage>
        <taxon>Eukaryota</taxon>
        <taxon>Fungi</taxon>
        <taxon>Dikarya</taxon>
        <taxon>Ascomycota</taxon>
        <taxon>Pezizomycotina</taxon>
        <taxon>Sordariomycetes</taxon>
        <taxon>Hypocreomycetidae</taxon>
        <taxon>Hypocreales</taxon>
        <taxon>Nectriaceae</taxon>
        <taxon>Fusarium</taxon>
        <taxon>Fusarium concolor species complex</taxon>
    </lineage>
</organism>
<dbReference type="AlphaFoldDB" id="A0A8H4KN11"/>
<evidence type="ECO:0000313" key="3">
    <source>
        <dbReference type="Proteomes" id="UP000605986"/>
    </source>
</evidence>
<dbReference type="PANTHER" id="PTHR13389:SF0">
    <property type="entry name" value="PUMILIO HOMOLOG 3"/>
    <property type="match status" value="1"/>
</dbReference>
<dbReference type="OrthoDB" id="497380at2759"/>
<dbReference type="GO" id="GO:0003729">
    <property type="term" value="F:mRNA binding"/>
    <property type="evidence" value="ECO:0007669"/>
    <property type="project" value="TreeGrafter"/>
</dbReference>
<keyword evidence="3" id="KW-1185">Reference proteome</keyword>